<feature type="repeat" description="CHCR" evidence="7">
    <location>
        <begin position="999"/>
        <end position="1157"/>
    </location>
</feature>
<dbReference type="InterPro" id="IPR016025">
    <property type="entry name" value="Clathrin_H-chain_N"/>
</dbReference>
<dbReference type="GO" id="GO:0030132">
    <property type="term" value="C:clathrin coat of coated pit"/>
    <property type="evidence" value="ECO:0007669"/>
    <property type="project" value="InterPro"/>
</dbReference>
<dbReference type="FunFam" id="1.25.40.10:FF:000001">
    <property type="entry name" value="Clathrin heavy chain"/>
    <property type="match status" value="1"/>
</dbReference>
<keyword evidence="4 6" id="KW-0168">Coated pit</keyword>
<evidence type="ECO:0000256" key="4">
    <source>
        <dbReference type="ARBA" id="ARBA00023176"/>
    </source>
</evidence>
<keyword evidence="2" id="KW-0677">Repeat</keyword>
<dbReference type="SMART" id="SM00299">
    <property type="entry name" value="CLH"/>
    <property type="match status" value="7"/>
</dbReference>
<evidence type="ECO:0000256" key="7">
    <source>
        <dbReference type="PROSITE-ProRule" id="PRU01006"/>
    </source>
</evidence>
<organism evidence="9">
    <name type="scientific">Octactis speculum</name>
    <dbReference type="NCBI Taxonomy" id="3111310"/>
    <lineage>
        <taxon>Eukaryota</taxon>
        <taxon>Sar</taxon>
        <taxon>Stramenopiles</taxon>
        <taxon>Ochrophyta</taxon>
        <taxon>Dictyochophyceae</taxon>
        <taxon>Dictyochales</taxon>
        <taxon>Dictyochaceae</taxon>
        <taxon>Octactis</taxon>
    </lineage>
</organism>
<reference evidence="9" key="1">
    <citation type="submission" date="2021-01" db="EMBL/GenBank/DDBJ databases">
        <authorList>
            <person name="Corre E."/>
            <person name="Pelletier E."/>
            <person name="Niang G."/>
            <person name="Scheremetjew M."/>
            <person name="Finn R."/>
            <person name="Kale V."/>
            <person name="Holt S."/>
            <person name="Cochrane G."/>
            <person name="Meng A."/>
            <person name="Brown T."/>
            <person name="Cohen L."/>
        </authorList>
    </citation>
    <scope>NUCLEOTIDE SEQUENCE</scope>
    <source>
        <strain evidence="9">CCMP1381</strain>
    </source>
</reference>
<dbReference type="GO" id="GO:0006886">
    <property type="term" value="P:intracellular protein transport"/>
    <property type="evidence" value="ECO:0007669"/>
    <property type="project" value="UniProtKB-UniRule"/>
</dbReference>
<comment type="similarity">
    <text evidence="1 6">Belongs to the clathrin heavy chain family.</text>
</comment>
<gene>
    <name evidence="9" type="ORF">DSPE1174_LOCUS28004</name>
</gene>
<feature type="repeat" description="CHCR" evidence="7">
    <location>
        <begin position="699"/>
        <end position="841"/>
    </location>
</feature>
<dbReference type="InterPro" id="IPR000547">
    <property type="entry name" value="Clathrin_H-chain/VPS_repeat"/>
</dbReference>
<feature type="repeat" description="CHCR" evidence="7">
    <location>
        <begin position="1161"/>
        <end position="1302"/>
    </location>
</feature>
<sequence>MAAQQNIPVVFSEALNLTAVGVSSECIKFNSCSMESDKFITTCDTSGGSTNVVIVDPEDPASVKKRPISAEAAIMNPVSEVLALRQGQTLQIFNLELRARMKTHTLGSNEVVSFWRWTSSNNIALVTATAVYHWSIEGDSAPQKVFDRHEKLADQCQIINYQVSADTKWCLLVGIKAGAQQGTVDGQMQLYSVEKRVSQVLQGHTGVFTTITPEGRTDPAQVLCFEEKKPDQPAKLFVMEVGRDRDSPGGVFRLQPQAIPTPAEAGNLDFPVAMQASAAQGILYMVSKMGYLYLFDVYSGKCLYRAQITRGTIFVTTPLASGGILAITARQGQVLRVTINTQTLVPYIVQTLRDPELAISIASRLNLPGADDLYNAQFQQLLAAQNIPAAAKLAAESPNGVLRTPETIQRFQAVQSQPGQPQPVFQYFSILLEKGKLNQLESIELARPVLQQGKGQLLEKWLQEDKLHCTEQLGDLVASVDVNMALSVYLRAEVPEKAINCFMQRGEFDKIVTYAQRVNYRCDYGNMLQMLAHSNPNGALEFAKQLAGASLIDPNTVVDMFMASNRIQETTAFLLEALKENKSEEGYLQTKLLEINLRGGSPQVADAILQNKMFDHYDRTYVAKLCEQAGLSQRAMEHYTDIDDIKRSLQAMCSNPQTMNSEFIISFFGSLSPEHSLDCLKELMGRNMRGTIQIVTQVAAKYAEQIGSEALCTLFEDFKCYEGLFMFLGQIVNFSQDPVVHFKYIEAAAKMSQYKEVERVCQNSTVYDPTQVKDFLMDAKLPDPRPLIHVCDRYDFIEEMTTYLYSNNLTKYVEVYCQKVSPKKTPIVIGKLLDLDCNEDFIRSLLISVAIACPVDELVEQVERRNRLRLLQPWLEAQVATGNRDTATHNAIGKIYVTLNRDPTSFLNNNQFYDPKVLGKFCEKLDPSLAFIAYRRADGECDDELIEVCNENGLFKDLARYLVEKMDLETWDRVLRVDEDGTEPAHRRSLIDQVVQTALPETKNPDEVSVTVKAFMAGELTSELIELLERIVLQGSDFSENKNLQNLLILTAIKADPPRVMEYVSRLDNFDGDQIAKIAVSDQYELFEEGFVIYTKFAKVAETDEERVRLEVEAVGVLVDHLQAMARAKEFAERVNAPEVWSKLGGAQLIESMVTEAINSYIKANDPSHYTDVIEKAEQEEQYDNLVPYLVMARTHIKEPTLDTMLIYAYARSEKLADLEEFVAAPNVANIQVIGERCFDEQLFLAAKIIFESNHNNAKLALCFVQLKQYREAVDAASKANSVSTWKEVSKSCVYAEEFRLASMCGMHIIVHPDHLEELILLYERAGHPAELIKVLENGLGLEGAHAGIFTELGILYSKYLADKLMEHIKIFWSRMNIPKLLKACDRARLWDESVFLYKEDEQQDSAVKLMIDHPTAFKHELFLDCCQKVRNTEIYYASITFYLQMQPMKLDRLLQVLTPNLDHARVVHLLRKSENLPLAMPYLKNVQKENLTAVNEALNELYIEEEDYQNVRTSIDEYDNFDQIYLAQKTEKHELLEFRRIAAYLYKRNKRYGQSIELSKGDKMFKDAIDTAAESESAELVEALLRYFVEQTDKECFCATLYTCYDLVLPDVALELAWRNKMVDFVMPYIVQYTRHLHDKIKALEDRTAPPEVEEDHAATAAAAMMYTDQNLMLTDGSYNVGVPPGMPYGGAPQMAPQMMGGMNMPPQPQMGMPGMGSPSMAPMPQMGMPQQGMMPQMGQMGMQQGMGSF</sequence>
<dbReference type="PROSITE" id="PS50236">
    <property type="entry name" value="CHCR"/>
    <property type="match status" value="7"/>
</dbReference>
<dbReference type="InterPro" id="IPR022365">
    <property type="entry name" value="Clathrin_H-chain_propeller_rpt"/>
</dbReference>
<dbReference type="InterPro" id="IPR011990">
    <property type="entry name" value="TPR-like_helical_dom_sf"/>
</dbReference>
<dbReference type="Gene3D" id="1.25.40.730">
    <property type="match status" value="1"/>
</dbReference>
<dbReference type="Gene3D" id="2.130.10.110">
    <property type="entry name" value="Clathrin heavy-chain terminal domain"/>
    <property type="match status" value="1"/>
</dbReference>
<dbReference type="EMBL" id="HBGS01054244">
    <property type="protein sequence ID" value="CAD9473778.1"/>
    <property type="molecule type" value="Transcribed_RNA"/>
</dbReference>
<evidence type="ECO:0000256" key="3">
    <source>
        <dbReference type="ARBA" id="ARBA00023136"/>
    </source>
</evidence>
<dbReference type="Pfam" id="PF09268">
    <property type="entry name" value="Clathrin-link"/>
    <property type="match status" value="1"/>
</dbReference>
<dbReference type="Pfam" id="PF00637">
    <property type="entry name" value="Clathrin"/>
    <property type="match status" value="7"/>
</dbReference>
<dbReference type="PANTHER" id="PTHR10292">
    <property type="entry name" value="CLATHRIN HEAVY CHAIN RELATED"/>
    <property type="match status" value="1"/>
</dbReference>
<dbReference type="GO" id="GO:0005198">
    <property type="term" value="F:structural molecule activity"/>
    <property type="evidence" value="ECO:0007669"/>
    <property type="project" value="InterPro"/>
</dbReference>
<dbReference type="Pfam" id="PF01394">
    <property type="entry name" value="Clathrin_propel"/>
    <property type="match status" value="1"/>
</dbReference>
<dbReference type="SUPFAM" id="SSF50989">
    <property type="entry name" value="Clathrin heavy-chain terminal domain"/>
    <property type="match status" value="1"/>
</dbReference>
<evidence type="ECO:0000256" key="1">
    <source>
        <dbReference type="ARBA" id="ARBA00009535"/>
    </source>
</evidence>
<feature type="domain" description="Clathrin heavy chain linker core motif" evidence="8">
    <location>
        <begin position="343"/>
        <end position="364"/>
    </location>
</feature>
<dbReference type="InterPro" id="IPR016024">
    <property type="entry name" value="ARM-type_fold"/>
</dbReference>
<dbReference type="GO" id="GO:0006898">
    <property type="term" value="P:receptor-mediated endocytosis"/>
    <property type="evidence" value="ECO:0007669"/>
    <property type="project" value="TreeGrafter"/>
</dbReference>
<comment type="subcellular location">
    <subcellularLocation>
        <location evidence="6">Cytoplasmic vesicle membrane</location>
        <topology evidence="6">Peripheral membrane protein</topology>
        <orientation evidence="6">Cytoplasmic side</orientation>
    </subcellularLocation>
    <subcellularLocation>
        <location evidence="6">Membrane</location>
        <location evidence="6">Coated pit</location>
        <topology evidence="6">Peripheral membrane protein</topology>
        <orientation evidence="6">Cytoplasmic side</orientation>
    </subcellularLocation>
</comment>
<evidence type="ECO:0000256" key="2">
    <source>
        <dbReference type="ARBA" id="ARBA00022737"/>
    </source>
</evidence>
<dbReference type="GO" id="GO:0071439">
    <property type="term" value="C:clathrin complex"/>
    <property type="evidence" value="ECO:0007669"/>
    <property type="project" value="InterPro"/>
</dbReference>
<keyword evidence="5 6" id="KW-0968">Cytoplasmic vesicle</keyword>
<protein>
    <recommendedName>
        <fullName evidence="6">Clathrin heavy chain</fullName>
    </recommendedName>
</protein>
<dbReference type="PIRSF" id="PIRSF002290">
    <property type="entry name" value="Clathrin_H_chain"/>
    <property type="match status" value="1"/>
</dbReference>
<evidence type="ECO:0000313" key="9">
    <source>
        <dbReference type="EMBL" id="CAD9473778.1"/>
    </source>
</evidence>
<dbReference type="Pfam" id="PF13838">
    <property type="entry name" value="Clathrin_H_link"/>
    <property type="match status" value="1"/>
</dbReference>
<dbReference type="InterPro" id="IPR015348">
    <property type="entry name" value="Clathrin_H-chain_linker_core"/>
</dbReference>
<accession>A0A7S2MBB9</accession>
<dbReference type="FunFam" id="1.25.40.10:FF:000002">
    <property type="entry name" value="Clathrin heavy chain"/>
    <property type="match status" value="1"/>
</dbReference>
<proteinExistence type="inferred from homology"/>
<dbReference type="PANTHER" id="PTHR10292:SF1">
    <property type="entry name" value="CLATHRIN HEAVY CHAIN"/>
    <property type="match status" value="1"/>
</dbReference>
<dbReference type="GO" id="GO:0032051">
    <property type="term" value="F:clathrin light chain binding"/>
    <property type="evidence" value="ECO:0007669"/>
    <property type="project" value="InterPro"/>
</dbReference>
<comment type="function">
    <text evidence="6">Clathrin is the major protein of the polyhedral coat of coated pits and vesicles.</text>
</comment>
<feature type="repeat" description="CHCR" evidence="7">
    <location>
        <begin position="846"/>
        <end position="987"/>
    </location>
</feature>
<dbReference type="Gene3D" id="1.25.40.10">
    <property type="entry name" value="Tetratricopeptide repeat domain"/>
    <property type="match status" value="3"/>
</dbReference>
<dbReference type="GO" id="GO:0030130">
    <property type="term" value="C:clathrin coat of trans-Golgi network vesicle"/>
    <property type="evidence" value="ECO:0007669"/>
    <property type="project" value="InterPro"/>
</dbReference>
<keyword evidence="3 6" id="KW-0472">Membrane</keyword>
<feature type="repeat" description="CHCR" evidence="7">
    <location>
        <begin position="545"/>
        <end position="696"/>
    </location>
</feature>
<evidence type="ECO:0000259" key="8">
    <source>
        <dbReference type="Pfam" id="PF09268"/>
    </source>
</evidence>
<dbReference type="SUPFAM" id="SSF48371">
    <property type="entry name" value="ARM repeat"/>
    <property type="match status" value="5"/>
</dbReference>
<dbReference type="InterPro" id="IPR016341">
    <property type="entry name" value="Clathrin_heavy_chain"/>
</dbReference>
<evidence type="ECO:0000256" key="5">
    <source>
        <dbReference type="ARBA" id="ARBA00023329"/>
    </source>
</evidence>
<name>A0A7S2MBB9_9STRA</name>
<evidence type="ECO:0000256" key="6">
    <source>
        <dbReference type="PIRNR" id="PIRNR002290"/>
    </source>
</evidence>
<feature type="repeat" description="CHCR" evidence="7">
    <location>
        <begin position="1307"/>
        <end position="1452"/>
    </location>
</feature>
<feature type="repeat" description="CHCR" evidence="7">
    <location>
        <begin position="1455"/>
        <end position="1598"/>
    </location>
</feature>
<dbReference type="InterPro" id="IPR055358">
    <property type="entry name" value="CHCR"/>
</dbReference>